<keyword evidence="3" id="KW-1185">Reference proteome</keyword>
<name>A0A8C2Y7W3_COTJA</name>
<dbReference type="AlphaFoldDB" id="A0A8C2Y7W3"/>
<dbReference type="Pfam" id="PF02037">
    <property type="entry name" value="SAP"/>
    <property type="match status" value="1"/>
</dbReference>
<reference evidence="2" key="1">
    <citation type="submission" date="2025-08" db="UniProtKB">
        <authorList>
            <consortium name="Ensembl"/>
        </authorList>
    </citation>
    <scope>IDENTIFICATION</scope>
</reference>
<evidence type="ECO:0000313" key="3">
    <source>
        <dbReference type="Proteomes" id="UP000694412"/>
    </source>
</evidence>
<dbReference type="Ensembl" id="ENSCJPT00005010771.1">
    <property type="protein sequence ID" value="ENSCJPP00005006910.1"/>
    <property type="gene ID" value="ENSCJPG00005006399.1"/>
</dbReference>
<dbReference type="InterPro" id="IPR003034">
    <property type="entry name" value="SAP_dom"/>
</dbReference>
<dbReference type="FunFam" id="1.10.720.30:FF:000017">
    <property type="entry name" value="heterogeneous nuclear ribonucleoprotein U-like protein 2"/>
    <property type="match status" value="1"/>
</dbReference>
<organism evidence="2 3">
    <name type="scientific">Coturnix japonica</name>
    <name type="common">Japanese quail</name>
    <name type="synonym">Coturnix coturnix japonica</name>
    <dbReference type="NCBI Taxonomy" id="93934"/>
    <lineage>
        <taxon>Eukaryota</taxon>
        <taxon>Metazoa</taxon>
        <taxon>Chordata</taxon>
        <taxon>Craniata</taxon>
        <taxon>Vertebrata</taxon>
        <taxon>Euteleostomi</taxon>
        <taxon>Archelosauria</taxon>
        <taxon>Archosauria</taxon>
        <taxon>Dinosauria</taxon>
        <taxon>Saurischia</taxon>
        <taxon>Theropoda</taxon>
        <taxon>Coelurosauria</taxon>
        <taxon>Aves</taxon>
        <taxon>Neognathae</taxon>
        <taxon>Galloanserae</taxon>
        <taxon>Galliformes</taxon>
        <taxon>Phasianidae</taxon>
        <taxon>Perdicinae</taxon>
        <taxon>Coturnix</taxon>
    </lineage>
</organism>
<feature type="domain" description="SAP" evidence="1">
    <location>
        <begin position="3"/>
        <end position="37"/>
    </location>
</feature>
<reference evidence="2" key="2">
    <citation type="submission" date="2025-09" db="UniProtKB">
        <authorList>
            <consortium name="Ensembl"/>
        </authorList>
    </citation>
    <scope>IDENTIFICATION</scope>
</reference>
<dbReference type="PROSITE" id="PS50800">
    <property type="entry name" value="SAP"/>
    <property type="match status" value="1"/>
</dbReference>
<sequence length="76" mass="8863">MDVKRLKVTELRAELGRRGLDSRGLKVELAQRLQEALDDEHGRAYYEFREEAYNSRYDPILGLKTPFLGPNLLFHS</sequence>
<proteinExistence type="predicted"/>
<protein>
    <recommendedName>
        <fullName evidence="1">SAP domain-containing protein</fullName>
    </recommendedName>
</protein>
<evidence type="ECO:0000259" key="1">
    <source>
        <dbReference type="PROSITE" id="PS50800"/>
    </source>
</evidence>
<evidence type="ECO:0000313" key="2">
    <source>
        <dbReference type="Ensembl" id="ENSCJPP00005006910.1"/>
    </source>
</evidence>
<dbReference type="InterPro" id="IPR036361">
    <property type="entry name" value="SAP_dom_sf"/>
</dbReference>
<dbReference type="SMART" id="SM00513">
    <property type="entry name" value="SAP"/>
    <property type="match status" value="1"/>
</dbReference>
<dbReference type="Proteomes" id="UP000694412">
    <property type="component" value="Unassembled WGS sequence"/>
</dbReference>
<accession>A0A8C2Y7W3</accession>
<dbReference type="GeneTree" id="ENSGT00940000178461"/>
<dbReference type="Gene3D" id="1.10.720.30">
    <property type="entry name" value="SAP domain"/>
    <property type="match status" value="1"/>
</dbReference>
<dbReference type="SUPFAM" id="SSF68906">
    <property type="entry name" value="SAP domain"/>
    <property type="match status" value="1"/>
</dbReference>